<reference evidence="1 2" key="1">
    <citation type="submission" date="2015-01" db="EMBL/GenBank/DDBJ databases">
        <title>Genome sequencing of Jeotgalibacillus soli.</title>
        <authorList>
            <person name="Goh K.M."/>
            <person name="Chan K.-G."/>
            <person name="Yaakop A.S."/>
            <person name="Ee R."/>
            <person name="Gan H.M."/>
            <person name="Chan C.S."/>
        </authorList>
    </citation>
    <scope>NUCLEOTIDE SEQUENCE [LARGE SCALE GENOMIC DNA]</scope>
    <source>
        <strain evidence="1 2">P9</strain>
    </source>
</reference>
<dbReference type="AlphaFoldDB" id="A0A0C2RY93"/>
<protein>
    <submittedName>
        <fullName evidence="1">Uncharacterized protein</fullName>
    </submittedName>
</protein>
<comment type="caution">
    <text evidence="1">The sequence shown here is derived from an EMBL/GenBank/DDBJ whole genome shotgun (WGS) entry which is preliminary data.</text>
</comment>
<dbReference type="Proteomes" id="UP000031938">
    <property type="component" value="Unassembled WGS sequence"/>
</dbReference>
<evidence type="ECO:0000313" key="1">
    <source>
        <dbReference type="EMBL" id="KIL46764.1"/>
    </source>
</evidence>
<dbReference type="PATRIC" id="fig|889306.3.peg.1897"/>
<accession>A0A0C2RY93</accession>
<sequence length="61" mass="6643">MLLLLSIEANMKGVEKVKKMKKILLTSCILTALMVPFAGSVGAESNPDYITRMPKAIEAAY</sequence>
<evidence type="ECO:0000313" key="2">
    <source>
        <dbReference type="Proteomes" id="UP000031938"/>
    </source>
</evidence>
<gene>
    <name evidence="1" type="ORF">KP78_18820</name>
</gene>
<name>A0A0C2RY93_9BACL</name>
<organism evidence="1 2">
    <name type="scientific">Jeotgalibacillus soli</name>
    <dbReference type="NCBI Taxonomy" id="889306"/>
    <lineage>
        <taxon>Bacteria</taxon>
        <taxon>Bacillati</taxon>
        <taxon>Bacillota</taxon>
        <taxon>Bacilli</taxon>
        <taxon>Bacillales</taxon>
        <taxon>Caryophanaceae</taxon>
        <taxon>Jeotgalibacillus</taxon>
    </lineage>
</organism>
<proteinExistence type="predicted"/>
<keyword evidence="2" id="KW-1185">Reference proteome</keyword>
<dbReference type="EMBL" id="JXRP01000016">
    <property type="protein sequence ID" value="KIL46764.1"/>
    <property type="molecule type" value="Genomic_DNA"/>
</dbReference>